<dbReference type="EMBL" id="JARYMX010000001">
    <property type="protein sequence ID" value="KAJ9565876.1"/>
    <property type="molecule type" value="Genomic_DNA"/>
</dbReference>
<name>A0AA38U4D2_9ASTR</name>
<feature type="domain" description="GAG-pre-integrase" evidence="3">
    <location>
        <begin position="229"/>
        <end position="290"/>
    </location>
</feature>
<keyword evidence="6" id="KW-1185">Reference proteome</keyword>
<protein>
    <submittedName>
        <fullName evidence="5">Uncharacterized protein</fullName>
    </submittedName>
</protein>
<gene>
    <name evidence="5" type="ORF">OSB04_001842</name>
</gene>
<dbReference type="SUPFAM" id="SSF53098">
    <property type="entry name" value="Ribonuclease H-like"/>
    <property type="match status" value="1"/>
</dbReference>
<dbReference type="Gene3D" id="3.30.420.10">
    <property type="entry name" value="Ribonuclease H-like superfamily/Ribonuclease H"/>
    <property type="match status" value="1"/>
</dbReference>
<dbReference type="InterPro" id="IPR036397">
    <property type="entry name" value="RNaseH_sf"/>
</dbReference>
<comment type="caution">
    <text evidence="5">The sequence shown here is derived from an EMBL/GenBank/DDBJ whole genome shotgun (WGS) entry which is preliminary data.</text>
</comment>
<dbReference type="InterPro" id="IPR012337">
    <property type="entry name" value="RNaseH-like_sf"/>
</dbReference>
<feature type="compositionally biased region" description="Pro residues" evidence="1">
    <location>
        <begin position="476"/>
        <end position="501"/>
    </location>
</feature>
<feature type="domain" description="Retroviral polymerase SH3-like" evidence="4">
    <location>
        <begin position="414"/>
        <end position="455"/>
    </location>
</feature>
<dbReference type="InterPro" id="IPR043502">
    <property type="entry name" value="DNA/RNA_pol_sf"/>
</dbReference>
<evidence type="ECO:0000259" key="3">
    <source>
        <dbReference type="Pfam" id="PF13976"/>
    </source>
</evidence>
<accession>A0AA38U4D2</accession>
<dbReference type="InterPro" id="IPR025724">
    <property type="entry name" value="GAG-pre-integrase_dom"/>
</dbReference>
<evidence type="ECO:0000259" key="4">
    <source>
        <dbReference type="Pfam" id="PF25597"/>
    </source>
</evidence>
<evidence type="ECO:0000256" key="1">
    <source>
        <dbReference type="SAM" id="MobiDB-lite"/>
    </source>
</evidence>
<feature type="region of interest" description="Disordered" evidence="1">
    <location>
        <begin position="460"/>
        <end position="519"/>
    </location>
</feature>
<feature type="compositionally biased region" description="Low complexity" evidence="1">
    <location>
        <begin position="465"/>
        <end position="475"/>
    </location>
</feature>
<dbReference type="PANTHER" id="PTHR11439">
    <property type="entry name" value="GAG-POL-RELATED RETROTRANSPOSON"/>
    <property type="match status" value="1"/>
</dbReference>
<feature type="domain" description="Reverse transcriptase Ty1/copia-type" evidence="2">
    <location>
        <begin position="552"/>
        <end position="656"/>
    </location>
</feature>
<evidence type="ECO:0000259" key="2">
    <source>
        <dbReference type="Pfam" id="PF07727"/>
    </source>
</evidence>
<evidence type="ECO:0000313" key="6">
    <source>
        <dbReference type="Proteomes" id="UP001172457"/>
    </source>
</evidence>
<dbReference type="PANTHER" id="PTHR11439:SF461">
    <property type="entry name" value="OS10G0432200 PROTEIN"/>
    <property type="match status" value="1"/>
</dbReference>
<feature type="domain" description="Reverse transcriptase Ty1/copia-type" evidence="2">
    <location>
        <begin position="687"/>
        <end position="768"/>
    </location>
</feature>
<dbReference type="AlphaFoldDB" id="A0AA38U4D2"/>
<dbReference type="Pfam" id="PF25597">
    <property type="entry name" value="SH3_retrovirus"/>
    <property type="match status" value="1"/>
</dbReference>
<reference evidence="5" key="1">
    <citation type="submission" date="2023-03" db="EMBL/GenBank/DDBJ databases">
        <title>Chromosome-scale reference genome and RAD-based genetic map of yellow starthistle (Centaurea solstitialis) reveal putative structural variation and QTLs associated with invader traits.</title>
        <authorList>
            <person name="Reatini B."/>
            <person name="Cang F.A."/>
            <person name="Jiang Q."/>
            <person name="Mckibben M.T.W."/>
            <person name="Barker M.S."/>
            <person name="Rieseberg L.H."/>
            <person name="Dlugosch K.M."/>
        </authorList>
    </citation>
    <scope>NUCLEOTIDE SEQUENCE</scope>
    <source>
        <strain evidence="5">CAN-66</strain>
        <tissue evidence="5">Leaf</tissue>
    </source>
</reference>
<dbReference type="Pfam" id="PF07727">
    <property type="entry name" value="RVT_2"/>
    <property type="match status" value="2"/>
</dbReference>
<organism evidence="5 6">
    <name type="scientific">Centaurea solstitialis</name>
    <name type="common">yellow star-thistle</name>
    <dbReference type="NCBI Taxonomy" id="347529"/>
    <lineage>
        <taxon>Eukaryota</taxon>
        <taxon>Viridiplantae</taxon>
        <taxon>Streptophyta</taxon>
        <taxon>Embryophyta</taxon>
        <taxon>Tracheophyta</taxon>
        <taxon>Spermatophyta</taxon>
        <taxon>Magnoliopsida</taxon>
        <taxon>eudicotyledons</taxon>
        <taxon>Gunneridae</taxon>
        <taxon>Pentapetalae</taxon>
        <taxon>asterids</taxon>
        <taxon>campanulids</taxon>
        <taxon>Asterales</taxon>
        <taxon>Asteraceae</taxon>
        <taxon>Carduoideae</taxon>
        <taxon>Cardueae</taxon>
        <taxon>Centaureinae</taxon>
        <taxon>Centaurea</taxon>
    </lineage>
</organism>
<sequence length="889" mass="98748">MKKIVEEKLRGEEFVEIGVGKLSKVDQEDNIEQSESRRQHRGTYLREMKKIVEEKLRGEEFVEIGVGKLSKVNQEDNIERVFKVEYLEVVWPLGKSCNNQCLGLWAYTLRSHPHQATSGFFILAALTTCHHAGFITKQPSQHPTVRTVDLTPKPVLFSGNFSNDTIQLPDVLHVPGLARGLVSLTQLQEMGLLISFDFSCYVIQDPKTKQILGKGHRVGRVLEVVYLRLPLSSSYTNLTASVSKSPFLDLWHARLGRLSSARVQLLANSGLLGNITSNAVSCLSCKLGKHHALPFELNDYKYASAFDLIHFDVWGPAPHPSMGGCRTTSDLYYLCPHDTNSIPKPIKILRADNAMEYKESSLIVFLRSQGTISQYSCLGTSPKNGRAERKHRHILDTIRTLLISAKSQNVFGLQPHEHTKLQPRSRLCLFLGYGIEHKGYCCWDPISKHSSISLDLESSTFTPNPEADAPVASPAPSIPPPVPIASPTPKAPAHVPIPPPTQSSVPTSRSTSKPSVESTVLDHHHQRMYAVRTGSHCQAAMQEELQALDKAQTWDSFPLPPGKRPIGSKWVFKIKTKSDGSIDRYKASLVAKGFNQEYGIDYEEIFSPVARVTFVCSLLAIAATKRWPLFQMDVKNVFLNGDLSEEVYMTSPPGVSLPMGTFVGFEKLSMVSNKLLKLGLKNSAPRSSIWVSLQVTMILGVYSDSAGITLLKQSLSASFKMKDLGKLHYFLGLEVLFDSIGTYLCQAKYISDLLSRAGITVQKVVSTTLEPNLHLTPNAGPPLNNPTLYRQLVGSLVYFTVTRPDIAYAVHTVSQFMSTPCSDNYVVVLRILRYLKGTMFQGLYFSSTSSLILQGFSDADWDSDMTDRPSTTGFCFFLGDSLISWHSKK</sequence>
<feature type="compositionally biased region" description="Polar residues" evidence="1">
    <location>
        <begin position="502"/>
        <end position="518"/>
    </location>
</feature>
<proteinExistence type="predicted"/>
<evidence type="ECO:0000313" key="5">
    <source>
        <dbReference type="EMBL" id="KAJ9565876.1"/>
    </source>
</evidence>
<dbReference type="SUPFAM" id="SSF56672">
    <property type="entry name" value="DNA/RNA polymerases"/>
    <property type="match status" value="1"/>
</dbReference>
<dbReference type="Pfam" id="PF13976">
    <property type="entry name" value="gag_pre-integrs"/>
    <property type="match status" value="1"/>
</dbReference>
<dbReference type="GO" id="GO:0003676">
    <property type="term" value="F:nucleic acid binding"/>
    <property type="evidence" value="ECO:0007669"/>
    <property type="project" value="InterPro"/>
</dbReference>
<dbReference type="InterPro" id="IPR057670">
    <property type="entry name" value="SH3_retrovirus"/>
</dbReference>
<dbReference type="InterPro" id="IPR013103">
    <property type="entry name" value="RVT_2"/>
</dbReference>
<dbReference type="Proteomes" id="UP001172457">
    <property type="component" value="Chromosome 1"/>
</dbReference>